<sequence>MDLAYLAQQGSGQQGYTTRQGTGFARDKVEITRGEICFADPAAKQLLIHLNKKRAEAGHEQFIVADLDAEHLMVKANVMEEVEKEFQAQLEEFTFRHTDEEEVKKGKTAA</sequence>
<dbReference type="Gene3D" id="3.30.70.1220">
    <property type="entry name" value="TFB5-like"/>
    <property type="match status" value="1"/>
</dbReference>
<dbReference type="Pfam" id="PF06331">
    <property type="entry name" value="Tfb5"/>
    <property type="match status" value="1"/>
</dbReference>
<comment type="subunit">
    <text evidence="1">Component of the 7-subunit TFIIH core complex.</text>
</comment>
<evidence type="ECO:0000313" key="3">
    <source>
        <dbReference type="Proteomes" id="UP000812966"/>
    </source>
</evidence>
<dbReference type="SUPFAM" id="SSF142897">
    <property type="entry name" value="TFB5-like"/>
    <property type="match status" value="1"/>
</dbReference>
<comment type="function">
    <text evidence="1">In NER, TFIIH acts by opening DNA around the lesion to allow the excision of the damaged oligonucleotide and its replacement by a new DNA fragment. In transcription, TFIIH has an essential role in transcription initiation. When the pre-initiation complex (PIC) has been established, TFIIH is required for promoter opening and promoter escape.</text>
</comment>
<dbReference type="AlphaFoldDB" id="A0A8K0NTC6"/>
<dbReference type="Proteomes" id="UP000812966">
    <property type="component" value="Unassembled WGS sequence"/>
</dbReference>
<name>A0A8K0NTC6_9TREE</name>
<keyword evidence="1" id="KW-0227">DNA damage</keyword>
<comment type="subcellular location">
    <subcellularLocation>
        <location evidence="1">Nucleus</location>
    </subcellularLocation>
</comment>
<keyword evidence="1" id="KW-0805">Transcription regulation</keyword>
<accession>A0A8K0NTC6</accession>
<comment type="similarity">
    <text evidence="1">Belongs to the TFB5 family.</text>
</comment>
<dbReference type="InterPro" id="IPR009400">
    <property type="entry name" value="TFIIH_TTDA/Tfb5"/>
</dbReference>
<protein>
    <recommendedName>
        <fullName evidence="1">General transcription and DNA repair factor IIH subunit TFB5</fullName>
    </recommendedName>
</protein>
<gene>
    <name evidence="2" type="ORF">FFLO_00840</name>
</gene>
<keyword evidence="1" id="KW-0804">Transcription</keyword>
<evidence type="ECO:0000313" key="2">
    <source>
        <dbReference type="EMBL" id="KAG7571167.1"/>
    </source>
</evidence>
<proteinExistence type="inferred from homology"/>
<reference evidence="2" key="1">
    <citation type="submission" date="2020-04" db="EMBL/GenBank/DDBJ databases">
        <title>Analysis of mating type loci in Filobasidium floriforme.</title>
        <authorList>
            <person name="Nowrousian M."/>
        </authorList>
    </citation>
    <scope>NUCLEOTIDE SEQUENCE</scope>
    <source>
        <strain evidence="2">CBS 6242</strain>
    </source>
</reference>
<comment type="caution">
    <text evidence="2">The sequence shown here is derived from an EMBL/GenBank/DDBJ whole genome shotgun (WGS) entry which is preliminary data.</text>
</comment>
<dbReference type="GO" id="GO:0000439">
    <property type="term" value="C:transcription factor TFIIH core complex"/>
    <property type="evidence" value="ECO:0007669"/>
    <property type="project" value="UniProtKB-UniRule"/>
</dbReference>
<evidence type="ECO:0000256" key="1">
    <source>
        <dbReference type="RuleBase" id="RU368032"/>
    </source>
</evidence>
<dbReference type="GO" id="GO:0006289">
    <property type="term" value="P:nucleotide-excision repair"/>
    <property type="evidence" value="ECO:0007669"/>
    <property type="project" value="InterPro"/>
</dbReference>
<keyword evidence="1" id="KW-0234">DNA repair</keyword>
<dbReference type="InterPro" id="IPR035935">
    <property type="entry name" value="TFB5-like_sf"/>
</dbReference>
<dbReference type="GO" id="GO:0006367">
    <property type="term" value="P:transcription initiation at RNA polymerase II promoter"/>
    <property type="evidence" value="ECO:0007669"/>
    <property type="project" value="UniProtKB-UniRule"/>
</dbReference>
<dbReference type="EMBL" id="JABELV010000010">
    <property type="protein sequence ID" value="KAG7571167.1"/>
    <property type="molecule type" value="Genomic_DNA"/>
</dbReference>
<dbReference type="SMART" id="SM01395">
    <property type="entry name" value="Tbf5"/>
    <property type="match status" value="1"/>
</dbReference>
<keyword evidence="3" id="KW-1185">Reference proteome</keyword>
<organism evidence="2 3">
    <name type="scientific">Filobasidium floriforme</name>
    <dbReference type="NCBI Taxonomy" id="5210"/>
    <lineage>
        <taxon>Eukaryota</taxon>
        <taxon>Fungi</taxon>
        <taxon>Dikarya</taxon>
        <taxon>Basidiomycota</taxon>
        <taxon>Agaricomycotina</taxon>
        <taxon>Tremellomycetes</taxon>
        <taxon>Filobasidiales</taxon>
        <taxon>Filobasidiaceae</taxon>
        <taxon>Filobasidium</taxon>
    </lineage>
</organism>
<keyword evidence="1" id="KW-0539">Nucleus</keyword>